<dbReference type="Proteomes" id="UP000596742">
    <property type="component" value="Unassembled WGS sequence"/>
</dbReference>
<dbReference type="OrthoDB" id="6084449at2759"/>
<organism evidence="1 2">
    <name type="scientific">Mytilus galloprovincialis</name>
    <name type="common">Mediterranean mussel</name>
    <dbReference type="NCBI Taxonomy" id="29158"/>
    <lineage>
        <taxon>Eukaryota</taxon>
        <taxon>Metazoa</taxon>
        <taxon>Spiralia</taxon>
        <taxon>Lophotrochozoa</taxon>
        <taxon>Mollusca</taxon>
        <taxon>Bivalvia</taxon>
        <taxon>Autobranchia</taxon>
        <taxon>Pteriomorphia</taxon>
        <taxon>Mytilida</taxon>
        <taxon>Mytiloidea</taxon>
        <taxon>Mytilidae</taxon>
        <taxon>Mytilinae</taxon>
        <taxon>Mytilus</taxon>
    </lineage>
</organism>
<evidence type="ECO:0000313" key="1">
    <source>
        <dbReference type="EMBL" id="VDI46849.1"/>
    </source>
</evidence>
<keyword evidence="2" id="KW-1185">Reference proteome</keyword>
<accession>A0A8B6FD27</accession>
<dbReference type="AlphaFoldDB" id="A0A8B6FD27"/>
<comment type="caution">
    <text evidence="1">The sequence shown here is derived from an EMBL/GenBank/DDBJ whole genome shotgun (WGS) entry which is preliminary data.</text>
</comment>
<sequence length="342" mass="39868">DDYFTISCESDIIYCGNFYEEKLFKYEQGQVLQNEQEQALRNEQIFRNERILDLCFVEHNNEMYLVYIDADNKKIVRQNIIPGKDRKYCFLKKQPNRFSKINDETVAVIYKKRLEVLIFNVNEMKGEKTIKMSEQHILNSSNGIQGILALSENNFILSDKMHLCLLKMNENGPIVKKLDLENKVEFGTARLTHAVTSDGKKDIIFITDENNKRITSITIPPQNEEKESIAGHLIMRQKEHNRGLQNVRAIVATQSRIYAATSAGISVFRHNRGYFDNCVDQPAFGQNSKDYKMLVEYNKHVEHTRSLCIHTSREYIYIGFSCVIKQQDVILVFKLKPNIFFE</sequence>
<reference evidence="1" key="1">
    <citation type="submission" date="2018-11" db="EMBL/GenBank/DDBJ databases">
        <authorList>
            <person name="Alioto T."/>
            <person name="Alioto T."/>
        </authorList>
    </citation>
    <scope>NUCLEOTIDE SEQUENCE</scope>
</reference>
<proteinExistence type="predicted"/>
<feature type="non-terminal residue" evidence="1">
    <location>
        <position position="1"/>
    </location>
</feature>
<name>A0A8B6FD27_MYTGA</name>
<dbReference type="EMBL" id="UYJE01006539">
    <property type="protein sequence ID" value="VDI46849.1"/>
    <property type="molecule type" value="Genomic_DNA"/>
</dbReference>
<protein>
    <submittedName>
        <fullName evidence="1">Uncharacterized protein</fullName>
    </submittedName>
</protein>
<evidence type="ECO:0000313" key="2">
    <source>
        <dbReference type="Proteomes" id="UP000596742"/>
    </source>
</evidence>
<gene>
    <name evidence="1" type="ORF">MGAL_10B010695</name>
</gene>